<sequence>MSLSRKTSVFRPKGATETKDEVGPSTTEALPSDIFEQRLYAWKATIKQLVIYFQGVAEVEQQSARGYTKVFNSLQVPLKEGHHLLPVGSNGVQDVVVAVNNTSQQLFEHHTEFARCITDQIVGNLNRLKADIKTRLLSSKKELVNHESNLGRERQNSAKIISDYDQACHNTDNNVPLNGKAAPTDPWIVHNTLQKQLQKQIFEENSFHKTMISTQKSLEIFETSIVETLKNTLDSYYKWRTTYSSKLLEQINVATGAVTALTPELEWNSFYEKNQPPLIDPASSEITMEAINYPNKDNQLTTVKKYGVMERQGSMFKSARRDHCFLTPSGFLHGYTQSDPIVGSPEYSIYLPSSVLRGYSESNLAFEIAEKGTGGLFHRSEHSYVFKFLTKEDLAGWWNCIKEFTKTTEETPFNSGSQALAPSTAAAVDTANTEPIAQEPRAVVDEPSNATQQPVPTTVAGQAQEAPANVEETQQPISAALQQSQYPTTTPQQLRKAKSFVQSMNIELERDPTLYSEGNKIKWNRPSSGQETDGFEIKRRGDADVRAKIELILCNPTEEYKLSKALAHLLGFDTGTQGAFNSLQDPQEKHFVNSDENLRNVSWSVDQPEFKPNQAYDIQVDAPYEYRTRLESMLSNSDAKKEIAALDEKIVQYVHALHNATIKRGFFYRFFSKPTKLLESWISSQTKDLETILGDSYSLDLDGPRKASLFGQPWVDEAVFHYLSSKSQHQPMESMRPSGF</sequence>
<dbReference type="InParanoid" id="A0A1Y1YJD3"/>
<dbReference type="SMART" id="SM00233">
    <property type="entry name" value="PH"/>
    <property type="match status" value="1"/>
</dbReference>
<dbReference type="InterPro" id="IPR046869">
    <property type="entry name" value="SLM1/RGC1-like_PH"/>
</dbReference>
<keyword evidence="1" id="KW-0597">Phosphoprotein</keyword>
<dbReference type="InterPro" id="IPR046868">
    <property type="entry name" value="BAR_4"/>
</dbReference>
<dbReference type="PANTHER" id="PTHR31941">
    <property type="entry name" value="CYTOSKELETAL SIGNALING PROTEIN SLM1"/>
    <property type="match status" value="1"/>
</dbReference>
<dbReference type="Pfam" id="PF20400">
    <property type="entry name" value="BAR_4"/>
    <property type="match status" value="1"/>
</dbReference>
<dbReference type="SUPFAM" id="SSF103657">
    <property type="entry name" value="BAR/IMD domain-like"/>
    <property type="match status" value="1"/>
</dbReference>
<keyword evidence="5" id="KW-1185">Reference proteome</keyword>
<name>A0A1Y1YJD3_9FUNG</name>
<dbReference type="Pfam" id="PF20399">
    <property type="entry name" value="PH_20"/>
    <property type="match status" value="1"/>
</dbReference>
<gene>
    <name evidence="4" type="ORF">K493DRAFT_406827</name>
</gene>
<dbReference type="PANTHER" id="PTHR31941:SF1">
    <property type="entry name" value="CYTOSKELETAL SIGNALING PROTEIN SLM1"/>
    <property type="match status" value="1"/>
</dbReference>
<dbReference type="Gene3D" id="2.30.29.30">
    <property type="entry name" value="Pleckstrin-homology domain (PH domain)/Phosphotyrosine-binding domain (PTB)"/>
    <property type="match status" value="1"/>
</dbReference>
<dbReference type="SUPFAM" id="SSF50729">
    <property type="entry name" value="PH domain-like"/>
    <property type="match status" value="1"/>
</dbReference>
<evidence type="ECO:0000256" key="2">
    <source>
        <dbReference type="SAM" id="MobiDB-lite"/>
    </source>
</evidence>
<feature type="region of interest" description="Disordered" evidence="2">
    <location>
        <begin position="439"/>
        <end position="473"/>
    </location>
</feature>
<dbReference type="InterPro" id="IPR001849">
    <property type="entry name" value="PH_domain"/>
</dbReference>
<comment type="caution">
    <text evidence="4">The sequence shown here is derived from an EMBL/GenBank/DDBJ whole genome shotgun (WGS) entry which is preliminary data.</text>
</comment>
<dbReference type="Gene3D" id="1.20.1270.60">
    <property type="entry name" value="Arfaptin homology (AH) domain/BAR domain"/>
    <property type="match status" value="1"/>
</dbReference>
<feature type="compositionally biased region" description="Polar residues" evidence="2">
    <location>
        <begin position="448"/>
        <end position="461"/>
    </location>
</feature>
<proteinExistence type="predicted"/>
<dbReference type="InterPro" id="IPR011993">
    <property type="entry name" value="PH-like_dom_sf"/>
</dbReference>
<reference evidence="4 5" key="1">
    <citation type="submission" date="2016-07" db="EMBL/GenBank/DDBJ databases">
        <title>Pervasive Adenine N6-methylation of Active Genes in Fungi.</title>
        <authorList>
            <consortium name="DOE Joint Genome Institute"/>
            <person name="Mondo S.J."/>
            <person name="Dannebaum R.O."/>
            <person name="Kuo R.C."/>
            <person name="Labutti K."/>
            <person name="Haridas S."/>
            <person name="Kuo A."/>
            <person name="Salamov A."/>
            <person name="Ahrendt S.R."/>
            <person name="Lipzen A."/>
            <person name="Sullivan W."/>
            <person name="Andreopoulos W.B."/>
            <person name="Clum A."/>
            <person name="Lindquist E."/>
            <person name="Daum C."/>
            <person name="Ramamoorthy G.K."/>
            <person name="Gryganskyi A."/>
            <person name="Culley D."/>
            <person name="Magnuson J.K."/>
            <person name="James T.Y."/>
            <person name="O'Malley M.A."/>
            <person name="Stajich J.E."/>
            <person name="Spatafora J.W."/>
            <person name="Visel A."/>
            <person name="Grigoriev I.V."/>
        </authorList>
    </citation>
    <scope>NUCLEOTIDE SEQUENCE [LARGE SCALE GENOMIC DNA]</scope>
    <source>
        <strain evidence="4 5">CBS 931.73</strain>
    </source>
</reference>
<dbReference type="EMBL" id="MCFE01000127">
    <property type="protein sequence ID" value="ORX97704.1"/>
    <property type="molecule type" value="Genomic_DNA"/>
</dbReference>
<dbReference type="FunCoup" id="A0A1Y1YJD3">
    <property type="interactions" value="48"/>
</dbReference>
<accession>A0A1Y1YJD3</accession>
<dbReference type="InterPro" id="IPR027267">
    <property type="entry name" value="AH/BAR_dom_sf"/>
</dbReference>
<dbReference type="Proteomes" id="UP000193498">
    <property type="component" value="Unassembled WGS sequence"/>
</dbReference>
<dbReference type="AlphaFoldDB" id="A0A1Y1YJD3"/>
<evidence type="ECO:0000313" key="4">
    <source>
        <dbReference type="EMBL" id="ORX97704.1"/>
    </source>
</evidence>
<protein>
    <recommendedName>
        <fullName evidence="3">PH domain-containing protein</fullName>
    </recommendedName>
</protein>
<dbReference type="STRING" id="1314790.A0A1Y1YJD3"/>
<feature type="domain" description="PH" evidence="3">
    <location>
        <begin position="303"/>
        <end position="408"/>
    </location>
</feature>
<organism evidence="4 5">
    <name type="scientific">Basidiobolus meristosporus CBS 931.73</name>
    <dbReference type="NCBI Taxonomy" id="1314790"/>
    <lineage>
        <taxon>Eukaryota</taxon>
        <taxon>Fungi</taxon>
        <taxon>Fungi incertae sedis</taxon>
        <taxon>Zoopagomycota</taxon>
        <taxon>Entomophthoromycotina</taxon>
        <taxon>Basidiobolomycetes</taxon>
        <taxon>Basidiobolales</taxon>
        <taxon>Basidiobolaceae</taxon>
        <taxon>Basidiobolus</taxon>
    </lineage>
</organism>
<evidence type="ECO:0000259" key="3">
    <source>
        <dbReference type="SMART" id="SM00233"/>
    </source>
</evidence>
<evidence type="ECO:0000256" key="1">
    <source>
        <dbReference type="ARBA" id="ARBA00022553"/>
    </source>
</evidence>
<dbReference type="OrthoDB" id="5598057at2759"/>
<evidence type="ECO:0000313" key="5">
    <source>
        <dbReference type="Proteomes" id="UP000193498"/>
    </source>
</evidence>
<feature type="region of interest" description="Disordered" evidence="2">
    <location>
        <begin position="1"/>
        <end position="27"/>
    </location>
</feature>